<evidence type="ECO:0000313" key="3">
    <source>
        <dbReference type="EMBL" id="EPF46087.1"/>
    </source>
</evidence>
<dbReference type="Proteomes" id="UP000014605">
    <property type="component" value="Unassembled WGS sequence"/>
</dbReference>
<dbReference type="PATRIC" id="fig|1125702.3.peg.1642"/>
<dbReference type="AlphaFoldDB" id="S3LBG0"/>
<accession>S3LBG0</accession>
<keyword evidence="5" id="KW-1185">Reference proteome</keyword>
<evidence type="ECO:0000256" key="1">
    <source>
        <dbReference type="ARBA" id="ARBA00010562"/>
    </source>
</evidence>
<comment type="similarity">
    <text evidence="1">Belongs to the RelB/DinJ antitoxin family.</text>
</comment>
<name>S3LBG0_9SPIR</name>
<dbReference type="GO" id="GO:0006355">
    <property type="term" value="P:regulation of DNA-templated transcription"/>
    <property type="evidence" value="ECO:0007669"/>
    <property type="project" value="InterPro"/>
</dbReference>
<evidence type="ECO:0000313" key="5">
    <source>
        <dbReference type="Proteomes" id="UP000014605"/>
    </source>
</evidence>
<gene>
    <name evidence="4" type="ORF">HMPREF1222_01591</name>
    <name evidence="3" type="ORF">HMPREF1222_01599</name>
</gene>
<dbReference type="RefSeq" id="WP_016518965.1">
    <property type="nucleotide sequence ID" value="NZ_KE332512.1"/>
</dbReference>
<dbReference type="PANTHER" id="PTHR38781:SF1">
    <property type="entry name" value="ANTITOXIN DINJ-RELATED"/>
    <property type="match status" value="1"/>
</dbReference>
<reference evidence="4 5" key="1">
    <citation type="submission" date="2013-04" db="EMBL/GenBank/DDBJ databases">
        <title>The Genome Sequence of Treponema vincentii F0403.</title>
        <authorList>
            <consortium name="The Broad Institute Genomics Platform"/>
            <person name="Earl A."/>
            <person name="Ward D."/>
            <person name="Feldgarden M."/>
            <person name="Gevers D."/>
            <person name="Leonetti C."/>
            <person name="Izard J."/>
            <person name="Walker B."/>
            <person name="Young S."/>
            <person name="Zeng Q."/>
            <person name="Gargeya S."/>
            <person name="Fitzgerald M."/>
            <person name="Haas B."/>
            <person name="Abouelleil A."/>
            <person name="Allen A.W."/>
            <person name="Alvarado L."/>
            <person name="Arachchi H.M."/>
            <person name="Berlin A.M."/>
            <person name="Chapman S.B."/>
            <person name="Gainer-Dewar J."/>
            <person name="Goldberg J."/>
            <person name="Griggs A."/>
            <person name="Gujja S."/>
            <person name="Hansen M."/>
            <person name="Howarth C."/>
            <person name="Imamovic A."/>
            <person name="Ireland A."/>
            <person name="Larimer J."/>
            <person name="McCowan C."/>
            <person name="Murphy C."/>
            <person name="Pearson M."/>
            <person name="Poon T.W."/>
            <person name="Priest M."/>
            <person name="Roberts A."/>
            <person name="Saif S."/>
            <person name="Shea T."/>
            <person name="Sisk P."/>
            <person name="Sykes S."/>
            <person name="Wortman J."/>
            <person name="Nusbaum C."/>
            <person name="Birren B."/>
        </authorList>
    </citation>
    <scope>NUCLEOTIDE SEQUENCE [LARGE SCALE GENOMIC DNA]</scope>
    <source>
        <strain evidence="4 5">F0403</strain>
    </source>
</reference>
<organism evidence="4 5">
    <name type="scientific">Treponema vincentii F0403</name>
    <dbReference type="NCBI Taxonomy" id="1125702"/>
    <lineage>
        <taxon>Bacteria</taxon>
        <taxon>Pseudomonadati</taxon>
        <taxon>Spirochaetota</taxon>
        <taxon>Spirochaetia</taxon>
        <taxon>Spirochaetales</taxon>
        <taxon>Treponemataceae</taxon>
        <taxon>Treponema</taxon>
    </lineage>
</organism>
<dbReference type="InterPro" id="IPR013321">
    <property type="entry name" value="Arc_rbn_hlx_hlx"/>
</dbReference>
<dbReference type="PANTHER" id="PTHR38781">
    <property type="entry name" value="ANTITOXIN DINJ-RELATED"/>
    <property type="match status" value="1"/>
</dbReference>
<evidence type="ECO:0000313" key="4">
    <source>
        <dbReference type="EMBL" id="EPF47010.1"/>
    </source>
</evidence>
<dbReference type="InterPro" id="IPR007337">
    <property type="entry name" value="RelB/DinJ"/>
</dbReference>
<comment type="caution">
    <text evidence="4">The sequence shown here is derived from an EMBL/GenBank/DDBJ whole genome shotgun (WGS) entry which is preliminary data.</text>
</comment>
<protein>
    <submittedName>
        <fullName evidence="4">RelB/DinJ family addiction module antitoxin</fullName>
    </submittedName>
</protein>
<evidence type="ECO:0000256" key="2">
    <source>
        <dbReference type="ARBA" id="ARBA00022649"/>
    </source>
</evidence>
<sequence length="103" mass="11292">MASTLVQIRVDEKLKDDAAAVYEHLGLDLSTAVRIFFKRSVVENGIPFSMKLGNTEQHALKRQIRPDVMSAMQAMTQSAAVNGVSDMSLEAINSEIDAVRKGQ</sequence>
<proteinExistence type="inferred from homology"/>
<dbReference type="Gene3D" id="1.10.1220.10">
    <property type="entry name" value="Met repressor-like"/>
    <property type="match status" value="1"/>
</dbReference>
<dbReference type="HOGENOM" id="CLU_154558_3_0_12"/>
<dbReference type="NCBIfam" id="TIGR02384">
    <property type="entry name" value="RelB_DinJ"/>
    <property type="match status" value="1"/>
</dbReference>
<keyword evidence="2" id="KW-1277">Toxin-antitoxin system</keyword>
<dbReference type="GO" id="GO:0006351">
    <property type="term" value="P:DNA-templated transcription"/>
    <property type="evidence" value="ECO:0007669"/>
    <property type="project" value="TreeGrafter"/>
</dbReference>
<dbReference type="GeneID" id="301461741"/>
<dbReference type="EMBL" id="ATFC01000008">
    <property type="protein sequence ID" value="EPF47010.1"/>
    <property type="molecule type" value="Genomic_DNA"/>
</dbReference>
<dbReference type="EMBL" id="ATFC01000009">
    <property type="protein sequence ID" value="EPF46087.1"/>
    <property type="molecule type" value="Genomic_DNA"/>
</dbReference>
<dbReference type="Pfam" id="PF04221">
    <property type="entry name" value="RelB"/>
    <property type="match status" value="1"/>
</dbReference>